<dbReference type="EMBL" id="BMJC01000009">
    <property type="protein sequence ID" value="GGB25554.1"/>
    <property type="molecule type" value="Genomic_DNA"/>
</dbReference>
<name>A0A8J2UJH8_9BACT</name>
<dbReference type="Proteomes" id="UP000607559">
    <property type="component" value="Unassembled WGS sequence"/>
</dbReference>
<reference evidence="1" key="1">
    <citation type="journal article" date="2014" name="Int. J. Syst. Evol. Microbiol.">
        <title>Complete genome sequence of Corynebacterium casei LMG S-19264T (=DSM 44701T), isolated from a smear-ripened cheese.</title>
        <authorList>
            <consortium name="US DOE Joint Genome Institute (JGI-PGF)"/>
            <person name="Walter F."/>
            <person name="Albersmeier A."/>
            <person name="Kalinowski J."/>
            <person name="Ruckert C."/>
        </authorList>
    </citation>
    <scope>NUCLEOTIDE SEQUENCE</scope>
    <source>
        <strain evidence="1">CGMCC 1.15448</strain>
    </source>
</reference>
<organism evidence="1 2">
    <name type="scientific">Puia dinghuensis</name>
    <dbReference type="NCBI Taxonomy" id="1792502"/>
    <lineage>
        <taxon>Bacteria</taxon>
        <taxon>Pseudomonadati</taxon>
        <taxon>Bacteroidota</taxon>
        <taxon>Chitinophagia</taxon>
        <taxon>Chitinophagales</taxon>
        <taxon>Chitinophagaceae</taxon>
        <taxon>Puia</taxon>
    </lineage>
</organism>
<gene>
    <name evidence="1" type="ORF">GCM10011511_56870</name>
</gene>
<dbReference type="RefSeq" id="WP_188938164.1">
    <property type="nucleotide sequence ID" value="NZ_BMJC01000009.1"/>
</dbReference>
<dbReference type="AlphaFoldDB" id="A0A8J2UJH8"/>
<proteinExistence type="predicted"/>
<evidence type="ECO:0000313" key="2">
    <source>
        <dbReference type="Proteomes" id="UP000607559"/>
    </source>
</evidence>
<protein>
    <submittedName>
        <fullName evidence="1">Uncharacterized protein</fullName>
    </submittedName>
</protein>
<keyword evidence="2" id="KW-1185">Reference proteome</keyword>
<reference evidence="1" key="2">
    <citation type="submission" date="2020-09" db="EMBL/GenBank/DDBJ databases">
        <authorList>
            <person name="Sun Q."/>
            <person name="Zhou Y."/>
        </authorList>
    </citation>
    <scope>NUCLEOTIDE SEQUENCE</scope>
    <source>
        <strain evidence="1">CGMCC 1.15448</strain>
    </source>
</reference>
<comment type="caution">
    <text evidence="1">The sequence shown here is derived from an EMBL/GenBank/DDBJ whole genome shotgun (WGS) entry which is preliminary data.</text>
</comment>
<sequence length="71" mass="8277">MSAEKKIKLNNPKREPLTPEKLRELSCLNLSDEQAKEVIWSLTKYAKILYDFTVQQEQLTRAKVNQTLNAQ</sequence>
<accession>A0A8J2UJH8</accession>
<evidence type="ECO:0000313" key="1">
    <source>
        <dbReference type="EMBL" id="GGB25554.1"/>
    </source>
</evidence>